<evidence type="ECO:0000313" key="3">
    <source>
        <dbReference type="Proteomes" id="UP000196151"/>
    </source>
</evidence>
<protein>
    <recommendedName>
        <fullName evidence="4">FeoB-associated Cys-rich membrane protein</fullName>
    </recommendedName>
</protein>
<keyword evidence="3" id="KW-1185">Reference proteome</keyword>
<dbReference type="EMBL" id="NIBQ01000004">
    <property type="protein sequence ID" value="OUZ28522.1"/>
    <property type="molecule type" value="Genomic_DNA"/>
</dbReference>
<gene>
    <name evidence="2" type="ORF">A5889_002600</name>
    <name evidence="1" type="ORF">A5889_003277</name>
</gene>
<dbReference type="Proteomes" id="UP000196151">
    <property type="component" value="Chromosome"/>
</dbReference>
<dbReference type="OrthoDB" id="2229043at2"/>
<sequence>MATFILAVLIFGGAGYIIYSRIRTGKSCDDCHTTCPVKKEQEN</sequence>
<accession>A0A200IU36</accession>
<reference evidence="1" key="1">
    <citation type="submission" date="2017-05" db="EMBL/GenBank/DDBJ databases">
        <title>The Genome Sequence of Enterococcus sp. 9D6_DIV0238.</title>
        <authorList>
            <consortium name="The Broad Institute Genomics Platform"/>
            <consortium name="The Broad Institute Genomic Center for Infectious Diseases"/>
            <person name="Earl A."/>
            <person name="Manson A."/>
            <person name="Schwartman J."/>
            <person name="Gilmore M."/>
            <person name="Abouelleil A."/>
            <person name="Cao P."/>
            <person name="Chapman S."/>
            <person name="Cusick C."/>
            <person name="Shea T."/>
            <person name="Young S."/>
            <person name="Neafsey D."/>
            <person name="Nusbaum C."/>
            <person name="Birren B."/>
        </authorList>
    </citation>
    <scope>NUCLEOTIDE SEQUENCE [LARGE SCALE GENOMIC DNA]</scope>
    <source>
        <strain evidence="1">9D6_DIV0238</strain>
    </source>
</reference>
<evidence type="ECO:0008006" key="4">
    <source>
        <dbReference type="Google" id="ProtNLM"/>
    </source>
</evidence>
<evidence type="ECO:0000313" key="1">
    <source>
        <dbReference type="EMBL" id="OUZ28522.1"/>
    </source>
</evidence>
<name>A0A200IU36_9ENTE</name>
<dbReference type="AlphaFoldDB" id="A0A200IU36"/>
<proteinExistence type="predicted"/>
<organism evidence="1">
    <name type="scientific">Candidatus Enterococcus dunnyi</name>
    <dbReference type="NCBI Taxonomy" id="1834192"/>
    <lineage>
        <taxon>Bacteria</taxon>
        <taxon>Bacillati</taxon>
        <taxon>Bacillota</taxon>
        <taxon>Bacilli</taxon>
        <taxon>Lactobacillales</taxon>
        <taxon>Enterococcaceae</taxon>
        <taxon>Enterococcus</taxon>
    </lineage>
</organism>
<evidence type="ECO:0000313" key="2">
    <source>
        <dbReference type="EMBL" id="WYJ95058.1"/>
    </source>
</evidence>
<reference evidence="2" key="2">
    <citation type="submission" date="2017-05" db="EMBL/GenBank/DDBJ databases">
        <authorList>
            <consortium name="The Broad Institute Genomics Platform"/>
            <consortium name="The Broad Institute Genomic Center for Infectious Diseases"/>
            <person name="Earl A."/>
            <person name="Manson A."/>
            <person name="Schwartman J."/>
            <person name="Gilmore M."/>
            <person name="Abouelleil A."/>
            <person name="Cao P."/>
            <person name="Chapman S."/>
            <person name="Cusick C."/>
            <person name="Shea T."/>
            <person name="Young S."/>
            <person name="Neafsey D."/>
            <person name="Nusbaum C."/>
            <person name="Birren B."/>
        </authorList>
    </citation>
    <scope>NUCLEOTIDE SEQUENCE</scope>
    <source>
        <strain evidence="2">9D6_DIV0238</strain>
    </source>
</reference>
<dbReference type="RefSeq" id="WP_087642297.1">
    <property type="nucleotide sequence ID" value="NZ_CP147246.1"/>
</dbReference>
<dbReference type="EMBL" id="CP147246">
    <property type="protein sequence ID" value="WYJ95058.1"/>
    <property type="molecule type" value="Genomic_DNA"/>
</dbReference>
<reference evidence="2" key="3">
    <citation type="submission" date="2024-03" db="EMBL/GenBank/DDBJ databases">
        <title>The Genome Sequence of Enterococcus sp. DIV0238c.</title>
        <authorList>
            <consortium name="The Broad Institute Genomics Platform"/>
            <consortium name="The Broad Institute Microbial Omics Core"/>
            <consortium name="The Broad Institute Genomic Center for Infectious Diseases"/>
            <person name="Earl A."/>
            <person name="Manson A."/>
            <person name="Gilmore M."/>
            <person name="Schwartman J."/>
            <person name="Shea T."/>
            <person name="Abouelleil A."/>
            <person name="Cao P."/>
            <person name="Chapman S."/>
            <person name="Cusick C."/>
            <person name="Young S."/>
            <person name="Neafsey D."/>
            <person name="Nusbaum C."/>
            <person name="Birren B."/>
        </authorList>
    </citation>
    <scope>NUCLEOTIDE SEQUENCE</scope>
    <source>
        <strain evidence="2">9D6_DIV0238</strain>
    </source>
</reference>